<comment type="caution">
    <text evidence="1">The sequence shown here is derived from an EMBL/GenBank/DDBJ whole genome shotgun (WGS) entry which is preliminary data.</text>
</comment>
<dbReference type="EMBL" id="CAJVQB010076964">
    <property type="protein sequence ID" value="CAG8844748.1"/>
    <property type="molecule type" value="Genomic_DNA"/>
</dbReference>
<name>A0ABN7X0W7_GIGMA</name>
<keyword evidence="2" id="KW-1185">Reference proteome</keyword>
<gene>
    <name evidence="1" type="ORF">GMARGA_LOCUS37276</name>
</gene>
<reference evidence="1 2" key="1">
    <citation type="submission" date="2021-06" db="EMBL/GenBank/DDBJ databases">
        <authorList>
            <person name="Kallberg Y."/>
            <person name="Tangrot J."/>
            <person name="Rosling A."/>
        </authorList>
    </citation>
    <scope>NUCLEOTIDE SEQUENCE [LARGE SCALE GENOMIC DNA]</scope>
    <source>
        <strain evidence="1 2">120-4 pot B 10/14</strain>
    </source>
</reference>
<protein>
    <submittedName>
        <fullName evidence="1">12722_t:CDS:1</fullName>
    </submittedName>
</protein>
<evidence type="ECO:0000313" key="1">
    <source>
        <dbReference type="EMBL" id="CAG8844748.1"/>
    </source>
</evidence>
<accession>A0ABN7X0W7</accession>
<feature type="non-terminal residue" evidence="1">
    <location>
        <position position="1"/>
    </location>
</feature>
<dbReference type="Proteomes" id="UP000789901">
    <property type="component" value="Unassembled WGS sequence"/>
</dbReference>
<evidence type="ECO:0000313" key="2">
    <source>
        <dbReference type="Proteomes" id="UP000789901"/>
    </source>
</evidence>
<proteinExistence type="predicted"/>
<sequence length="47" mass="5493">TGRKPIWFEEIEQKVLEEPVSQKIKAEWQKNMTNTLAPRLERAIKAG</sequence>
<organism evidence="1 2">
    <name type="scientific">Gigaspora margarita</name>
    <dbReference type="NCBI Taxonomy" id="4874"/>
    <lineage>
        <taxon>Eukaryota</taxon>
        <taxon>Fungi</taxon>
        <taxon>Fungi incertae sedis</taxon>
        <taxon>Mucoromycota</taxon>
        <taxon>Glomeromycotina</taxon>
        <taxon>Glomeromycetes</taxon>
        <taxon>Diversisporales</taxon>
        <taxon>Gigasporaceae</taxon>
        <taxon>Gigaspora</taxon>
    </lineage>
</organism>